<dbReference type="EMBL" id="KV700115">
    <property type="protein sequence ID" value="OCF51850.1"/>
    <property type="molecule type" value="Genomic_DNA"/>
</dbReference>
<reference evidence="2" key="4">
    <citation type="submission" date="2024-02" db="EMBL/GenBank/DDBJ databases">
        <title>Comparative genomics of Cryptococcus and Kwoniella reveals pathogenesis evolution and contrasting modes of karyotype evolution via chromosome fusion or intercentromeric recombination.</title>
        <authorList>
            <person name="Coelho M.A."/>
            <person name="David-Palma M."/>
            <person name="Shea T."/>
            <person name="Bowers K."/>
            <person name="McGinley-Smith S."/>
            <person name="Mohammad A.W."/>
            <person name="Gnirke A."/>
            <person name="Yurkov A.M."/>
            <person name="Nowrousian M."/>
            <person name="Sun S."/>
            <person name="Cuomo C.A."/>
            <person name="Heitman J."/>
        </authorList>
    </citation>
    <scope>NUCLEOTIDE SEQUENCE</scope>
    <source>
        <strain evidence="2">CBS 10737</strain>
    </source>
</reference>
<dbReference type="EMBL" id="CP144524">
    <property type="protein sequence ID" value="WWC71073.1"/>
    <property type="molecule type" value="Genomic_DNA"/>
</dbReference>
<evidence type="ECO:0000313" key="1">
    <source>
        <dbReference type="EMBL" id="OCF51850.1"/>
    </source>
</evidence>
<reference evidence="2" key="2">
    <citation type="submission" date="2013-07" db="EMBL/GenBank/DDBJ databases">
        <authorList>
            <consortium name="The Broad Institute Genome Sequencing Platform"/>
            <person name="Cuomo C."/>
            <person name="Litvintseva A."/>
            <person name="Chen Y."/>
            <person name="Heitman J."/>
            <person name="Sun S."/>
            <person name="Springer D."/>
            <person name="Dromer F."/>
            <person name="Young S.K."/>
            <person name="Zeng Q."/>
            <person name="Gargeya S."/>
            <person name="Fitzgerald M."/>
            <person name="Abouelleil A."/>
            <person name="Alvarado L."/>
            <person name="Berlin A.M."/>
            <person name="Chapman S.B."/>
            <person name="Dewar J."/>
            <person name="Goldberg J."/>
            <person name="Griggs A."/>
            <person name="Gujja S."/>
            <person name="Hansen M."/>
            <person name="Howarth C."/>
            <person name="Imamovic A."/>
            <person name="Larimer J."/>
            <person name="McCowan C."/>
            <person name="Murphy C."/>
            <person name="Pearson M."/>
            <person name="Priest M."/>
            <person name="Roberts A."/>
            <person name="Saif S."/>
            <person name="Shea T."/>
            <person name="Sykes S."/>
            <person name="Wortman J."/>
            <person name="Nusbaum C."/>
            <person name="Birren B."/>
        </authorList>
    </citation>
    <scope>NUCLEOTIDE SEQUENCE</scope>
    <source>
        <strain evidence="2">CBS 10737</strain>
    </source>
</reference>
<reference evidence="1" key="1">
    <citation type="submission" date="2013-07" db="EMBL/GenBank/DDBJ databases">
        <title>The Genome Sequence of Cryptococcus pinus CBS10737.</title>
        <authorList>
            <consortium name="The Broad Institute Genome Sequencing Platform"/>
            <person name="Cuomo C."/>
            <person name="Litvintseva A."/>
            <person name="Chen Y."/>
            <person name="Heitman J."/>
            <person name="Sun S."/>
            <person name="Springer D."/>
            <person name="Dromer F."/>
            <person name="Young S.K."/>
            <person name="Zeng Q."/>
            <person name="Gargeya S."/>
            <person name="Fitzgerald M."/>
            <person name="Abouelleil A."/>
            <person name="Alvarado L."/>
            <person name="Berlin A.M."/>
            <person name="Chapman S.B."/>
            <person name="Dewar J."/>
            <person name="Goldberg J."/>
            <person name="Griggs A."/>
            <person name="Gujja S."/>
            <person name="Hansen M."/>
            <person name="Howarth C."/>
            <person name="Imamovic A."/>
            <person name="Larimer J."/>
            <person name="McCowan C."/>
            <person name="Murphy C."/>
            <person name="Pearson M."/>
            <person name="Priest M."/>
            <person name="Roberts A."/>
            <person name="Saif S."/>
            <person name="Shea T."/>
            <person name="Sykes S."/>
            <person name="Wortman J."/>
            <person name="Nusbaum C."/>
            <person name="Birren B."/>
        </authorList>
    </citation>
    <scope>NUCLEOTIDE SEQUENCE [LARGE SCALE GENOMIC DNA]</scope>
    <source>
        <strain evidence="1">CBS 10737</strain>
    </source>
</reference>
<organism evidence="1">
    <name type="scientific">Kwoniella pini CBS 10737</name>
    <dbReference type="NCBI Taxonomy" id="1296096"/>
    <lineage>
        <taxon>Eukaryota</taxon>
        <taxon>Fungi</taxon>
        <taxon>Dikarya</taxon>
        <taxon>Basidiomycota</taxon>
        <taxon>Agaricomycotina</taxon>
        <taxon>Tremellomycetes</taxon>
        <taxon>Tremellales</taxon>
        <taxon>Cryptococcaceae</taxon>
        <taxon>Kwoniella</taxon>
    </lineage>
</organism>
<dbReference type="AlphaFoldDB" id="A0A1B9I8L3"/>
<dbReference type="GeneID" id="30170935"/>
<protein>
    <submittedName>
        <fullName evidence="1">Uncharacterized protein</fullName>
    </submittedName>
</protein>
<reference evidence="1" key="3">
    <citation type="submission" date="2016-07" db="EMBL/GenBank/DDBJ databases">
        <title>Evolution of pathogenesis and genome organization in the Tremellales.</title>
        <authorList>
            <person name="Cuomo C."/>
            <person name="Litvintseva A."/>
            <person name="Heitman J."/>
            <person name="Chen Y."/>
            <person name="Sun S."/>
            <person name="Springer D."/>
            <person name="Dromer F."/>
            <person name="Young S."/>
            <person name="Zeng Q."/>
            <person name="Chapman S."/>
            <person name="Gujja S."/>
            <person name="Saif S."/>
            <person name="Birren B."/>
        </authorList>
    </citation>
    <scope>NUCLEOTIDE SEQUENCE</scope>
    <source>
        <strain evidence="1">CBS 10737</strain>
    </source>
</reference>
<sequence>MNTRIFNSRLTNNFYSSSSFSLNRNRNQIIKIQKRKILTFPHPNLDLENGSTKFIIRCLNGNFKSQLHLYEILKQLEKKLNFEIFNFNLQKNFDNLQKPNSTIFLTTLKPLHLNSSNSLNSLNSENSDSKIIEIKFNNNFTKFKESNFLGGISFNDIQNILNSKENSLISSSSSSSLKEKEKENIEILQIKIEVQKNISIKKKYQPKNLNKRQRYSQNGFEASEIVKSLKKFKGGFYGGFEGLAEKFDHLIIKPKVEEEIKV</sequence>
<proteinExistence type="predicted"/>
<evidence type="ECO:0000313" key="3">
    <source>
        <dbReference type="Proteomes" id="UP000094020"/>
    </source>
</evidence>
<dbReference type="Proteomes" id="UP000094020">
    <property type="component" value="Chromosome 6"/>
</dbReference>
<gene>
    <name evidence="1" type="ORF">I206_02566</name>
    <name evidence="2" type="ORF">I206_105026</name>
</gene>
<keyword evidence="3" id="KW-1185">Reference proteome</keyword>
<accession>A0A1B9I8L3</accession>
<dbReference type="RefSeq" id="XP_019013069.1">
    <property type="nucleotide sequence ID" value="XM_019154329.1"/>
</dbReference>
<dbReference type="KEGG" id="kpin:30170935"/>
<evidence type="ECO:0000313" key="2">
    <source>
        <dbReference type="EMBL" id="WWC71073.1"/>
    </source>
</evidence>
<name>A0A1B9I8L3_9TREE</name>
<dbReference type="OrthoDB" id="2564338at2759"/>